<name>A0ABU7YUU9_9GAMM</name>
<dbReference type="SUPFAM" id="SSF52402">
    <property type="entry name" value="Adenine nucleotide alpha hydrolases-like"/>
    <property type="match status" value="1"/>
</dbReference>
<dbReference type="InterPro" id="IPR015262">
    <property type="entry name" value="tRNA_Ile_lys_synt_subst-bd"/>
</dbReference>
<dbReference type="SUPFAM" id="SSF82829">
    <property type="entry name" value="MesJ substrate recognition domain-like"/>
    <property type="match status" value="1"/>
</dbReference>
<dbReference type="Pfam" id="PF11734">
    <property type="entry name" value="TilS_C"/>
    <property type="match status" value="1"/>
</dbReference>
<proteinExistence type="inferred from homology"/>
<feature type="binding site" evidence="8">
    <location>
        <begin position="25"/>
        <end position="30"/>
    </location>
    <ligand>
        <name>ATP</name>
        <dbReference type="ChEBI" id="CHEBI:30616"/>
    </ligand>
</feature>
<keyword evidence="6 8" id="KW-0067">ATP-binding</keyword>
<comment type="domain">
    <text evidence="8">The N-terminal region contains the highly conserved SGGXDS motif, predicted to be a P-loop motif involved in ATP binding.</text>
</comment>
<comment type="subcellular location">
    <subcellularLocation>
        <location evidence="1 8">Cytoplasm</location>
    </subcellularLocation>
</comment>
<feature type="domain" description="Lysidine-tRNA(Ile) synthetase C-terminal" evidence="9">
    <location>
        <begin position="367"/>
        <end position="441"/>
    </location>
</feature>
<dbReference type="InterPro" id="IPR011063">
    <property type="entry name" value="TilS/TtcA_N"/>
</dbReference>
<evidence type="ECO:0000256" key="4">
    <source>
        <dbReference type="ARBA" id="ARBA00022694"/>
    </source>
</evidence>
<dbReference type="PANTHER" id="PTHR43033">
    <property type="entry name" value="TRNA(ILE)-LYSIDINE SYNTHASE-RELATED"/>
    <property type="match status" value="1"/>
</dbReference>
<dbReference type="NCBIfam" id="TIGR02432">
    <property type="entry name" value="lysidine_TilS_N"/>
    <property type="match status" value="1"/>
</dbReference>
<organism evidence="10 11">
    <name type="scientific">Novilysobacter erysipheiresistens</name>
    <dbReference type="NCBI Taxonomy" id="1749332"/>
    <lineage>
        <taxon>Bacteria</taxon>
        <taxon>Pseudomonadati</taxon>
        <taxon>Pseudomonadota</taxon>
        <taxon>Gammaproteobacteria</taxon>
        <taxon>Lysobacterales</taxon>
        <taxon>Lysobacteraceae</taxon>
        <taxon>Novilysobacter</taxon>
    </lineage>
</organism>
<sequence>MQALPALLDDALQRISAGPLCVGFSGGLDSTVLLHALAASPAARARGLRAWHVHHGLHAEADRWAAGCEATCAALGVPLTVTRVEVARDTGHGPEAAARQARHASFREGLGENEILVFAHHRDDQAETFLLRAMRASGPDGLGAMREWRGFGRGHLWRPLLGIARASLEAYANELGLRWIEDPSNADVSFDRNFLRREVLPLLGERWPHAAASLARSAELCAEAAVLLDADDSAALVGVVTDDPASLSRTRLAGLSPPQRARVLRHWIATLGLSPLPANGIARVESELLAARPDATACFEWHGAMIHAWRDVLHAGRVLAPLPDGWQVEWDGVEPLVLPDSATLALRPFVGAASAANREAGGFGRSLLVRARRGGERITLASRAHSHSLKQVLQERAIPPWQRTCLPLLSTMEGELLAAGDRILSASFEQWLHERGACLQWHLAPSRPRAD</sequence>
<keyword evidence="2 8" id="KW-0963">Cytoplasm</keyword>
<dbReference type="RefSeq" id="WP_332613813.1">
    <property type="nucleotide sequence ID" value="NZ_JAXGFP010000001.1"/>
</dbReference>
<accession>A0ABU7YUU9</accession>
<keyword evidence="3 8" id="KW-0436">Ligase</keyword>
<dbReference type="CDD" id="cd01992">
    <property type="entry name" value="TilS_N"/>
    <property type="match status" value="1"/>
</dbReference>
<comment type="function">
    <text evidence="8">Ligates lysine onto the cytidine present at position 34 of the AUA codon-specific tRNA(Ile) that contains the anticodon CAU, in an ATP-dependent manner. Cytidine is converted to lysidine, thus changing the amino acid specificity of the tRNA from methionine to isoleucine.</text>
</comment>
<evidence type="ECO:0000256" key="6">
    <source>
        <dbReference type="ARBA" id="ARBA00022840"/>
    </source>
</evidence>
<protein>
    <recommendedName>
        <fullName evidence="8">tRNA(Ile)-lysidine synthase</fullName>
        <ecNumber evidence="8">6.3.4.19</ecNumber>
    </recommendedName>
    <alternativeName>
        <fullName evidence="8">tRNA(Ile)-2-lysyl-cytidine synthase</fullName>
    </alternativeName>
    <alternativeName>
        <fullName evidence="8">tRNA(Ile)-lysidine synthetase</fullName>
    </alternativeName>
</protein>
<dbReference type="GO" id="GO:0032267">
    <property type="term" value="F:tRNA(Ile)-lysidine synthase activity"/>
    <property type="evidence" value="ECO:0007669"/>
    <property type="project" value="UniProtKB-EC"/>
</dbReference>
<dbReference type="NCBIfam" id="TIGR02433">
    <property type="entry name" value="lysidine_TilS_C"/>
    <property type="match status" value="1"/>
</dbReference>
<reference evidence="10 11" key="1">
    <citation type="journal article" date="2016" name="Int. J. Syst. Evol. Microbiol.">
        <title>Lysobacter erysipheiresistens sp. nov., an antagonist of powdery mildew, isolated from tobacco-cultivated soil.</title>
        <authorList>
            <person name="Xie B."/>
            <person name="Li T."/>
            <person name="Lin X."/>
            <person name="Wang C.J."/>
            <person name="Chen Y.J."/>
            <person name="Liu W.J."/>
            <person name="Zhao Z.W."/>
        </authorList>
    </citation>
    <scope>NUCLEOTIDE SEQUENCE [LARGE SCALE GENOMIC DNA]</scope>
    <source>
        <strain evidence="10 11">RS-LYSO-3</strain>
    </source>
</reference>
<dbReference type="Gene3D" id="3.40.50.620">
    <property type="entry name" value="HUPs"/>
    <property type="match status" value="1"/>
</dbReference>
<dbReference type="InterPro" id="IPR012796">
    <property type="entry name" value="Lysidine-tRNA-synth_C"/>
</dbReference>
<evidence type="ECO:0000256" key="7">
    <source>
        <dbReference type="ARBA" id="ARBA00048539"/>
    </source>
</evidence>
<comment type="catalytic activity">
    <reaction evidence="7 8">
        <text>cytidine(34) in tRNA(Ile2) + L-lysine + ATP = lysidine(34) in tRNA(Ile2) + AMP + diphosphate + H(+)</text>
        <dbReference type="Rhea" id="RHEA:43744"/>
        <dbReference type="Rhea" id="RHEA-COMP:10625"/>
        <dbReference type="Rhea" id="RHEA-COMP:10670"/>
        <dbReference type="ChEBI" id="CHEBI:15378"/>
        <dbReference type="ChEBI" id="CHEBI:30616"/>
        <dbReference type="ChEBI" id="CHEBI:32551"/>
        <dbReference type="ChEBI" id="CHEBI:33019"/>
        <dbReference type="ChEBI" id="CHEBI:82748"/>
        <dbReference type="ChEBI" id="CHEBI:83665"/>
        <dbReference type="ChEBI" id="CHEBI:456215"/>
        <dbReference type="EC" id="6.3.4.19"/>
    </reaction>
</comment>
<evidence type="ECO:0000256" key="8">
    <source>
        <dbReference type="HAMAP-Rule" id="MF_01161"/>
    </source>
</evidence>
<keyword evidence="4 8" id="KW-0819">tRNA processing</keyword>
<evidence type="ECO:0000256" key="3">
    <source>
        <dbReference type="ARBA" id="ARBA00022598"/>
    </source>
</evidence>
<dbReference type="PANTHER" id="PTHR43033:SF1">
    <property type="entry name" value="TRNA(ILE)-LYSIDINE SYNTHASE-RELATED"/>
    <property type="match status" value="1"/>
</dbReference>
<gene>
    <name evidence="8 10" type="primary">tilS</name>
    <name evidence="10" type="ORF">SNE34_00890</name>
</gene>
<dbReference type="Pfam" id="PF09179">
    <property type="entry name" value="TilS"/>
    <property type="match status" value="1"/>
</dbReference>
<dbReference type="SUPFAM" id="SSF56037">
    <property type="entry name" value="PheT/TilS domain"/>
    <property type="match status" value="1"/>
</dbReference>
<dbReference type="InterPro" id="IPR014729">
    <property type="entry name" value="Rossmann-like_a/b/a_fold"/>
</dbReference>
<dbReference type="Proteomes" id="UP001355056">
    <property type="component" value="Unassembled WGS sequence"/>
</dbReference>
<evidence type="ECO:0000313" key="11">
    <source>
        <dbReference type="Proteomes" id="UP001355056"/>
    </source>
</evidence>
<dbReference type="SMART" id="SM00977">
    <property type="entry name" value="TilS_C"/>
    <property type="match status" value="1"/>
</dbReference>
<dbReference type="InterPro" id="IPR012795">
    <property type="entry name" value="tRNA_Ile_lys_synt_N"/>
</dbReference>
<keyword evidence="5 8" id="KW-0547">Nucleotide-binding</keyword>
<dbReference type="HAMAP" id="MF_01161">
    <property type="entry name" value="tRNA_Ile_lys_synt"/>
    <property type="match status" value="1"/>
</dbReference>
<dbReference type="InterPro" id="IPR012094">
    <property type="entry name" value="tRNA_Ile_lys_synt"/>
</dbReference>
<dbReference type="Pfam" id="PF01171">
    <property type="entry name" value="ATP_bind_3"/>
    <property type="match status" value="1"/>
</dbReference>
<evidence type="ECO:0000256" key="2">
    <source>
        <dbReference type="ARBA" id="ARBA00022490"/>
    </source>
</evidence>
<dbReference type="Gene3D" id="1.20.59.20">
    <property type="match status" value="1"/>
</dbReference>
<evidence type="ECO:0000259" key="9">
    <source>
        <dbReference type="SMART" id="SM00977"/>
    </source>
</evidence>
<evidence type="ECO:0000256" key="5">
    <source>
        <dbReference type="ARBA" id="ARBA00022741"/>
    </source>
</evidence>
<evidence type="ECO:0000313" key="10">
    <source>
        <dbReference type="EMBL" id="MEG3182570.1"/>
    </source>
</evidence>
<keyword evidence="11" id="KW-1185">Reference proteome</keyword>
<evidence type="ECO:0000256" key="1">
    <source>
        <dbReference type="ARBA" id="ARBA00004496"/>
    </source>
</evidence>
<dbReference type="EMBL" id="JAXGFP010000001">
    <property type="protein sequence ID" value="MEG3182570.1"/>
    <property type="molecule type" value="Genomic_DNA"/>
</dbReference>
<dbReference type="EC" id="6.3.4.19" evidence="8"/>
<comment type="similarity">
    <text evidence="8">Belongs to the tRNA(Ile)-lysidine synthase family.</text>
</comment>
<comment type="caution">
    <text evidence="10">The sequence shown here is derived from an EMBL/GenBank/DDBJ whole genome shotgun (WGS) entry which is preliminary data.</text>
</comment>